<accession>K1THK5</accession>
<sequence>MIFMGLIEDIFEVPNDCIVNSVIPKKEVFEVADLSTKDKRIFTDLIKQIKWCYNFTEDNIRVDKFIDEERRYEEVELINITLKYENVHKIDYGKFKEDDKIDRIADIIMRFIPYPIILTIQYD</sequence>
<comment type="caution">
    <text evidence="1">The sequence shown here is derived from an EMBL/GenBank/DDBJ whole genome shotgun (WGS) entry which is preliminary data.</text>
</comment>
<reference evidence="1" key="1">
    <citation type="journal article" date="2013" name="Environ. Microbiol.">
        <title>Microbiota from the distal guts of lean and obese adolescents exhibit partial functional redundancy besides clear differences in community structure.</title>
        <authorList>
            <person name="Ferrer M."/>
            <person name="Ruiz A."/>
            <person name="Lanza F."/>
            <person name="Haange S.B."/>
            <person name="Oberbach A."/>
            <person name="Till H."/>
            <person name="Bargiela R."/>
            <person name="Campoy C."/>
            <person name="Segura M.T."/>
            <person name="Richter M."/>
            <person name="von Bergen M."/>
            <person name="Seifert J."/>
            <person name="Suarez A."/>
        </authorList>
    </citation>
    <scope>NUCLEOTIDE SEQUENCE</scope>
</reference>
<feature type="non-terminal residue" evidence="1">
    <location>
        <position position="123"/>
    </location>
</feature>
<gene>
    <name evidence="1" type="ORF">OBE_04499</name>
</gene>
<dbReference type="Pfam" id="PF14335">
    <property type="entry name" value="DUF4391"/>
    <property type="match status" value="1"/>
</dbReference>
<protein>
    <submittedName>
        <fullName evidence="1">Uncharacterized protein</fullName>
    </submittedName>
</protein>
<evidence type="ECO:0000313" key="1">
    <source>
        <dbReference type="EMBL" id="EKC69263.1"/>
    </source>
</evidence>
<dbReference type="AlphaFoldDB" id="K1THK5"/>
<dbReference type="InterPro" id="IPR025503">
    <property type="entry name" value="DUF4391"/>
</dbReference>
<name>K1THK5_9ZZZZ</name>
<dbReference type="EMBL" id="AJWZ01003059">
    <property type="protein sequence ID" value="EKC69263.1"/>
    <property type="molecule type" value="Genomic_DNA"/>
</dbReference>
<organism evidence="1">
    <name type="scientific">human gut metagenome</name>
    <dbReference type="NCBI Taxonomy" id="408170"/>
    <lineage>
        <taxon>unclassified sequences</taxon>
        <taxon>metagenomes</taxon>
        <taxon>organismal metagenomes</taxon>
    </lineage>
</organism>
<proteinExistence type="predicted"/>